<reference evidence="2 3" key="1">
    <citation type="submission" date="2016-04" db="EMBL/GenBank/DDBJ databases">
        <title>Genome sequence of Methanobrevibacter filiformis DSM 11501.</title>
        <authorList>
            <person name="Poehlein A."/>
            <person name="Seedorf H."/>
            <person name="Daniel R."/>
        </authorList>
    </citation>
    <scope>NUCLEOTIDE SEQUENCE [LARGE SCALE GENOMIC DNA]</scope>
    <source>
        <strain evidence="2 3">DSM 11501</strain>
    </source>
</reference>
<dbReference type="AlphaFoldDB" id="A0A166FAX5"/>
<dbReference type="Proteomes" id="UP000077066">
    <property type="component" value="Unassembled WGS sequence"/>
</dbReference>
<accession>A0A166FAX5</accession>
<dbReference type="Pfam" id="PF09458">
    <property type="entry name" value="H_lectin"/>
    <property type="match status" value="1"/>
</dbReference>
<evidence type="ECO:0000313" key="2">
    <source>
        <dbReference type="EMBL" id="KZX17482.1"/>
    </source>
</evidence>
<protein>
    <submittedName>
        <fullName evidence="2">H-type lectin domain protein</fullName>
    </submittedName>
</protein>
<comment type="caution">
    <text evidence="2">The sequence shown here is derived from an EMBL/GenBank/DDBJ whole genome shotgun (WGS) entry which is preliminary data.</text>
</comment>
<dbReference type="SUPFAM" id="SSF141086">
    <property type="entry name" value="Agglutinin HPA-like"/>
    <property type="match status" value="1"/>
</dbReference>
<dbReference type="PATRIC" id="fig|55758.3.peg.158"/>
<dbReference type="InterPro" id="IPR019019">
    <property type="entry name" value="H-type_lectin_domain"/>
</dbReference>
<evidence type="ECO:0000313" key="3">
    <source>
        <dbReference type="Proteomes" id="UP000077066"/>
    </source>
</evidence>
<sequence>MVKLRKNPLKWFFKEKTEFPLEWFHGITSYIEFGSAQGTVSIPNDYDDYKFPSTNDELEVKRSLIALTGTFINNQDNITIDSTGFVKLKFYLNIAPFKNFNNLKISLNNNADLRVVITNFKGDILYNQTITATNNEVLFDLSQIVIGLEELYFDINTNTDNTIITNIDLNYDLTPFNITSIFKDLITNNSLNNTIATLIPYSEKGTPNGIAELDESGKLISSQLPSSVDNIKEFPTLNDFPAIGEEQTIYVALDTNKTYRWSGSEYVVIGSDLALGETPQTAYRGDRGKIAYDHTSNKGNPHSVTKAQIGLGNVDNTSDANKPVSTATATALNAKANTVDVVPITRKVANKALNADITLAKGDVGLGNVDNTSDANKPVSTATATALNAKANTVDVVPITRKVANKALNADITLAKGDVGLGNVDNTSDANKPVSTATATALNNKLNLSGGTMSGALDMGGQNITNINNLNIQDPGFGEGLTINGGNLWRISESSNNLDNTSGNLQLTKGTTRIGTFNTNGQLELPVASGTAPLLINSTTMVQNLFARYAKELSLTNIAESTDMNTLQAPGWYRCGANATVATLTNSPTTNAFFMEVTQHAGVNQRLIEYLANNTFKMWTRNYYSSSWGPWVQMATTTNVANLTDTQTIAGQKTFSNDIYHNANIVLANNKYLYSKNTGGTNYNILGINASDQTQIGNANFLNLFAGSSNNFNGKGINNVASLETRQIELKGMGTSATNGGFIDFHYADSTSDFTSRIIEDASGQLSIQGVLRLGNNNLNANSKKIINLPTPTSGTDAANKDYIDNKIQQGGYTLPSGSASWTNCSGGNGVYATFTVTFPKAFSSTPRVVAMLAKPAVCYAWNFSINTISTTGFTCTYVELSNSSSYYPNVQWIAYS</sequence>
<evidence type="ECO:0000259" key="1">
    <source>
        <dbReference type="Pfam" id="PF09458"/>
    </source>
</evidence>
<organism evidence="2 3">
    <name type="scientific">Methanobrevibacter filiformis</name>
    <dbReference type="NCBI Taxonomy" id="55758"/>
    <lineage>
        <taxon>Archaea</taxon>
        <taxon>Methanobacteriati</taxon>
        <taxon>Methanobacteriota</taxon>
        <taxon>Methanomada group</taxon>
        <taxon>Methanobacteria</taxon>
        <taxon>Methanobacteriales</taxon>
        <taxon>Methanobacteriaceae</taxon>
        <taxon>Methanobrevibacter</taxon>
    </lineage>
</organism>
<name>A0A166FAX5_9EURY</name>
<dbReference type="CDD" id="cd19958">
    <property type="entry name" value="pyocin_knob"/>
    <property type="match status" value="1"/>
</dbReference>
<proteinExistence type="predicted"/>
<dbReference type="GO" id="GO:0030246">
    <property type="term" value="F:carbohydrate binding"/>
    <property type="evidence" value="ECO:0007669"/>
    <property type="project" value="UniProtKB-KW"/>
</dbReference>
<dbReference type="Gene3D" id="6.10.140.2190">
    <property type="match status" value="1"/>
</dbReference>
<dbReference type="STRING" id="55758.MBFIL_01400"/>
<dbReference type="InterPro" id="IPR037221">
    <property type="entry name" value="H-type_lectin_dom_sf"/>
</dbReference>
<feature type="domain" description="H-type lectin" evidence="1">
    <location>
        <begin position="835"/>
        <end position="896"/>
    </location>
</feature>
<dbReference type="Gene3D" id="2.60.40.2080">
    <property type="match status" value="1"/>
</dbReference>
<keyword evidence="3" id="KW-1185">Reference proteome</keyword>
<dbReference type="RefSeq" id="WP_066970492.1">
    <property type="nucleotide sequence ID" value="NZ_LWMT01000016.1"/>
</dbReference>
<dbReference type="OrthoDB" id="387551at2157"/>
<dbReference type="GO" id="GO:0007155">
    <property type="term" value="P:cell adhesion"/>
    <property type="evidence" value="ECO:0007669"/>
    <property type="project" value="InterPro"/>
</dbReference>
<keyword evidence="2" id="KW-0430">Lectin</keyword>
<gene>
    <name evidence="2" type="ORF">MBFIL_01400</name>
</gene>
<dbReference type="EMBL" id="LWMT01000016">
    <property type="protein sequence ID" value="KZX17482.1"/>
    <property type="molecule type" value="Genomic_DNA"/>
</dbReference>